<evidence type="ECO:0000256" key="4">
    <source>
        <dbReference type="ARBA" id="ARBA00022475"/>
    </source>
</evidence>
<keyword evidence="7 8" id="KW-0472">Membrane</keyword>
<evidence type="ECO:0000313" key="9">
    <source>
        <dbReference type="EMBL" id="NHC13591.1"/>
    </source>
</evidence>
<gene>
    <name evidence="9" type="ORF">G9H71_07325</name>
</gene>
<keyword evidence="6 8" id="KW-1133">Transmembrane helix</keyword>
<dbReference type="RefSeq" id="WP_166280205.1">
    <property type="nucleotide sequence ID" value="NZ_JAANNP010000002.1"/>
</dbReference>
<evidence type="ECO:0000256" key="1">
    <source>
        <dbReference type="ARBA" id="ARBA00004651"/>
    </source>
</evidence>
<feature type="transmembrane region" description="Helical" evidence="8">
    <location>
        <begin position="183"/>
        <end position="201"/>
    </location>
</feature>
<keyword evidence="3" id="KW-0813">Transport</keyword>
<evidence type="ECO:0000256" key="6">
    <source>
        <dbReference type="ARBA" id="ARBA00022989"/>
    </source>
</evidence>
<dbReference type="EMBL" id="JAANNP010000002">
    <property type="protein sequence ID" value="NHC13591.1"/>
    <property type="molecule type" value="Genomic_DNA"/>
</dbReference>
<organism evidence="9 10">
    <name type="scientific">Motilibacter deserti</name>
    <dbReference type="NCBI Taxonomy" id="2714956"/>
    <lineage>
        <taxon>Bacteria</taxon>
        <taxon>Bacillati</taxon>
        <taxon>Actinomycetota</taxon>
        <taxon>Actinomycetes</taxon>
        <taxon>Motilibacterales</taxon>
        <taxon>Motilibacteraceae</taxon>
        <taxon>Motilibacter</taxon>
    </lineage>
</organism>
<sequence>MTLPADRRRAVLRTSLGVGVATGAYGVSFGALATASGLDVLQACALSLLAFSGASQFAFVGVVSGGGPLLSGTATSVLLGARNGFYGLRIAEILRVRGARRLAAAQLTIDESTAVAVAQPEEAAARLGFWSTGLSIYVLWNLATLVGALGGTAMGDPATWGLDAAAPAAFLALVAPRLQGRRPVLVAVVAAVLALALVPVSPAGVPVMAGALLAVTGAVLVRASTTSAGA</sequence>
<dbReference type="PANTHER" id="PTHR34979:SF1">
    <property type="entry name" value="INNER MEMBRANE PROTEIN YGAZ"/>
    <property type="match status" value="1"/>
</dbReference>
<evidence type="ECO:0000256" key="7">
    <source>
        <dbReference type="ARBA" id="ARBA00023136"/>
    </source>
</evidence>
<feature type="transmembrane region" description="Helical" evidence="8">
    <location>
        <begin position="158"/>
        <end position="176"/>
    </location>
</feature>
<evidence type="ECO:0000256" key="5">
    <source>
        <dbReference type="ARBA" id="ARBA00022692"/>
    </source>
</evidence>
<name>A0ABX0GV60_9ACTN</name>
<evidence type="ECO:0000256" key="3">
    <source>
        <dbReference type="ARBA" id="ARBA00022448"/>
    </source>
</evidence>
<dbReference type="PROSITE" id="PS51318">
    <property type="entry name" value="TAT"/>
    <property type="match status" value="1"/>
</dbReference>
<dbReference type="PANTHER" id="PTHR34979">
    <property type="entry name" value="INNER MEMBRANE PROTEIN YGAZ"/>
    <property type="match status" value="1"/>
</dbReference>
<dbReference type="Pfam" id="PF03591">
    <property type="entry name" value="AzlC"/>
    <property type="match status" value="1"/>
</dbReference>
<keyword evidence="10" id="KW-1185">Reference proteome</keyword>
<proteinExistence type="inferred from homology"/>
<comment type="subcellular location">
    <subcellularLocation>
        <location evidence="1">Cell membrane</location>
        <topology evidence="1">Multi-pass membrane protein</topology>
    </subcellularLocation>
</comment>
<dbReference type="InterPro" id="IPR011606">
    <property type="entry name" value="Brnchd-chn_aa_trnsp_permease"/>
</dbReference>
<reference evidence="9 10" key="1">
    <citation type="submission" date="2020-03" db="EMBL/GenBank/DDBJ databases">
        <title>Two novel Motilibacter sp.</title>
        <authorList>
            <person name="Liu S."/>
        </authorList>
    </citation>
    <scope>NUCLEOTIDE SEQUENCE [LARGE SCALE GENOMIC DNA]</scope>
    <source>
        <strain evidence="9 10">E257</strain>
    </source>
</reference>
<accession>A0ABX0GV60</accession>
<evidence type="ECO:0000313" key="10">
    <source>
        <dbReference type="Proteomes" id="UP000800981"/>
    </source>
</evidence>
<feature type="transmembrane region" description="Helical" evidence="8">
    <location>
        <begin position="12"/>
        <end position="34"/>
    </location>
</feature>
<evidence type="ECO:0000256" key="2">
    <source>
        <dbReference type="ARBA" id="ARBA00010735"/>
    </source>
</evidence>
<keyword evidence="5 8" id="KW-0812">Transmembrane</keyword>
<comment type="similarity">
    <text evidence="2">Belongs to the AzlC family.</text>
</comment>
<dbReference type="Proteomes" id="UP000800981">
    <property type="component" value="Unassembled WGS sequence"/>
</dbReference>
<dbReference type="InterPro" id="IPR006311">
    <property type="entry name" value="TAT_signal"/>
</dbReference>
<protein>
    <submittedName>
        <fullName evidence="9">AzlC family ABC transporter permease</fullName>
    </submittedName>
</protein>
<evidence type="ECO:0000256" key="8">
    <source>
        <dbReference type="SAM" id="Phobius"/>
    </source>
</evidence>
<feature type="transmembrane region" description="Helical" evidence="8">
    <location>
        <begin position="134"/>
        <end position="152"/>
    </location>
</feature>
<keyword evidence="4" id="KW-1003">Cell membrane</keyword>
<comment type="caution">
    <text evidence="9">The sequence shown here is derived from an EMBL/GenBank/DDBJ whole genome shotgun (WGS) entry which is preliminary data.</text>
</comment>